<proteinExistence type="predicted"/>
<comment type="caution">
    <text evidence="2">The sequence shown here is derived from an EMBL/GenBank/DDBJ whole genome shotgun (WGS) entry which is preliminary data.</text>
</comment>
<dbReference type="AlphaFoldDB" id="A0A0G1HWC8"/>
<sequence>MKFRFALISLLALVLLAACAPSQAQPSTPPVRPSPPLILKLICWDSGSKIVETDESATNIHQVRNTWKWSDNKGTHVFNSLLTPMGIITRQEGAPCLGLVTHDANNNTYTPSTTPSVLACYQDGIKLFESKTDNGVESLSWEWRVSYNLDSRNFLEWTNEEGIWFLTFPEQVDCY</sequence>
<name>A0A0G1HWC8_9BACT</name>
<accession>A0A0G1HWC8</accession>
<dbReference type="EMBL" id="LCIH01000014">
    <property type="protein sequence ID" value="KKT51230.1"/>
    <property type="molecule type" value="Genomic_DNA"/>
</dbReference>
<feature type="signal peptide" evidence="1">
    <location>
        <begin position="1"/>
        <end position="24"/>
    </location>
</feature>
<organism evidence="2 3">
    <name type="scientific">Candidatus Collierbacteria bacterium GW2011_GWB2_44_22</name>
    <dbReference type="NCBI Taxonomy" id="1618387"/>
    <lineage>
        <taxon>Bacteria</taxon>
        <taxon>Candidatus Collieribacteriota</taxon>
    </lineage>
</organism>
<feature type="chain" id="PRO_5002537736" evidence="1">
    <location>
        <begin position="25"/>
        <end position="175"/>
    </location>
</feature>
<dbReference type="PROSITE" id="PS51257">
    <property type="entry name" value="PROKAR_LIPOPROTEIN"/>
    <property type="match status" value="1"/>
</dbReference>
<evidence type="ECO:0000313" key="3">
    <source>
        <dbReference type="Proteomes" id="UP000034006"/>
    </source>
</evidence>
<evidence type="ECO:0000313" key="2">
    <source>
        <dbReference type="EMBL" id="KKT51230.1"/>
    </source>
</evidence>
<dbReference type="Proteomes" id="UP000034006">
    <property type="component" value="Unassembled WGS sequence"/>
</dbReference>
<keyword evidence="1" id="KW-0732">Signal</keyword>
<evidence type="ECO:0000256" key="1">
    <source>
        <dbReference type="SAM" id="SignalP"/>
    </source>
</evidence>
<gene>
    <name evidence="2" type="ORF">UW44_C0014G0022</name>
</gene>
<protein>
    <submittedName>
        <fullName evidence="2">Uncharacterized protein</fullName>
    </submittedName>
</protein>
<reference evidence="2 3" key="1">
    <citation type="journal article" date="2015" name="Nature">
        <title>rRNA introns, odd ribosomes, and small enigmatic genomes across a large radiation of phyla.</title>
        <authorList>
            <person name="Brown C.T."/>
            <person name="Hug L.A."/>
            <person name="Thomas B.C."/>
            <person name="Sharon I."/>
            <person name="Castelle C.J."/>
            <person name="Singh A."/>
            <person name="Wilkins M.J."/>
            <person name="Williams K.H."/>
            <person name="Banfield J.F."/>
        </authorList>
    </citation>
    <scope>NUCLEOTIDE SEQUENCE [LARGE SCALE GENOMIC DNA]</scope>
</reference>
<dbReference type="STRING" id="1618387.UW44_C0014G0022"/>